<dbReference type="Proteomes" id="UP001215598">
    <property type="component" value="Unassembled WGS sequence"/>
</dbReference>
<organism evidence="1 2">
    <name type="scientific">Mycena metata</name>
    <dbReference type="NCBI Taxonomy" id="1033252"/>
    <lineage>
        <taxon>Eukaryota</taxon>
        <taxon>Fungi</taxon>
        <taxon>Dikarya</taxon>
        <taxon>Basidiomycota</taxon>
        <taxon>Agaricomycotina</taxon>
        <taxon>Agaricomycetes</taxon>
        <taxon>Agaricomycetidae</taxon>
        <taxon>Agaricales</taxon>
        <taxon>Marasmiineae</taxon>
        <taxon>Mycenaceae</taxon>
        <taxon>Mycena</taxon>
    </lineage>
</organism>
<accession>A0AAD7NIZ8</accession>
<comment type="caution">
    <text evidence="1">The sequence shown here is derived from an EMBL/GenBank/DDBJ whole genome shotgun (WGS) entry which is preliminary data.</text>
</comment>
<proteinExistence type="predicted"/>
<evidence type="ECO:0000313" key="1">
    <source>
        <dbReference type="EMBL" id="KAJ7762148.1"/>
    </source>
</evidence>
<keyword evidence="2" id="KW-1185">Reference proteome</keyword>
<sequence length="155" mass="17085">MQARSLRTESAFGTIDNSWHAAHRHGQVDFVSSFKPVPSIERHTKVDSFTLYFAAFFTIDGQPMVEGTKVKFIGGRPVPRCRVSSGIGKSPEAAKSRAQLRGKNDKNFFKLFPCVPQYLEERGGPGIFLLHQAAGAAESCPRRERGPPGSTTHLQ</sequence>
<reference evidence="1" key="1">
    <citation type="submission" date="2023-03" db="EMBL/GenBank/DDBJ databases">
        <title>Massive genome expansion in bonnet fungi (Mycena s.s.) driven by repeated elements and novel gene families across ecological guilds.</title>
        <authorList>
            <consortium name="Lawrence Berkeley National Laboratory"/>
            <person name="Harder C.B."/>
            <person name="Miyauchi S."/>
            <person name="Viragh M."/>
            <person name="Kuo A."/>
            <person name="Thoen E."/>
            <person name="Andreopoulos B."/>
            <person name="Lu D."/>
            <person name="Skrede I."/>
            <person name="Drula E."/>
            <person name="Henrissat B."/>
            <person name="Morin E."/>
            <person name="Kohler A."/>
            <person name="Barry K."/>
            <person name="LaButti K."/>
            <person name="Morin E."/>
            <person name="Salamov A."/>
            <person name="Lipzen A."/>
            <person name="Mereny Z."/>
            <person name="Hegedus B."/>
            <person name="Baldrian P."/>
            <person name="Stursova M."/>
            <person name="Weitz H."/>
            <person name="Taylor A."/>
            <person name="Grigoriev I.V."/>
            <person name="Nagy L.G."/>
            <person name="Martin F."/>
            <person name="Kauserud H."/>
        </authorList>
    </citation>
    <scope>NUCLEOTIDE SEQUENCE</scope>
    <source>
        <strain evidence="1">CBHHK182m</strain>
    </source>
</reference>
<protein>
    <submittedName>
        <fullName evidence="1">Uncharacterized protein</fullName>
    </submittedName>
</protein>
<dbReference type="AlphaFoldDB" id="A0AAD7NIZ8"/>
<dbReference type="EMBL" id="JARKIB010000033">
    <property type="protein sequence ID" value="KAJ7762148.1"/>
    <property type="molecule type" value="Genomic_DNA"/>
</dbReference>
<name>A0AAD7NIZ8_9AGAR</name>
<evidence type="ECO:0000313" key="2">
    <source>
        <dbReference type="Proteomes" id="UP001215598"/>
    </source>
</evidence>
<gene>
    <name evidence="1" type="ORF">B0H16DRAFT_1529824</name>
</gene>